<dbReference type="SMART" id="SM00855">
    <property type="entry name" value="PGAM"/>
    <property type="match status" value="1"/>
</dbReference>
<feature type="region of interest" description="Disordered" evidence="1">
    <location>
        <begin position="1"/>
        <end position="57"/>
    </location>
</feature>
<evidence type="ECO:0000313" key="3">
    <source>
        <dbReference type="Proteomes" id="UP000638560"/>
    </source>
</evidence>
<gene>
    <name evidence="2" type="ORF">I0C86_25200</name>
</gene>
<reference evidence="2 3" key="1">
    <citation type="submission" date="2020-11" db="EMBL/GenBank/DDBJ databases">
        <title>A novel isolate from a Black sea contaminated sediment with potential to produce alkanes: Plantactinospora alkalitolerans sp. nov.</title>
        <authorList>
            <person name="Carro L."/>
            <person name="Veyisoglu A."/>
            <person name="Guven K."/>
            <person name="Schumann P."/>
            <person name="Klenk H.-P."/>
            <person name="Sahin N."/>
        </authorList>
    </citation>
    <scope>NUCLEOTIDE SEQUENCE [LARGE SCALE GENOMIC DNA]</scope>
    <source>
        <strain evidence="2 3">S1510</strain>
    </source>
</reference>
<accession>A0ABS0H254</accession>
<dbReference type="SUPFAM" id="SSF53254">
    <property type="entry name" value="Phosphoglycerate mutase-like"/>
    <property type="match status" value="1"/>
</dbReference>
<dbReference type="CDD" id="cd07067">
    <property type="entry name" value="HP_PGM_like"/>
    <property type="match status" value="1"/>
</dbReference>
<evidence type="ECO:0000256" key="1">
    <source>
        <dbReference type="SAM" id="MobiDB-lite"/>
    </source>
</evidence>
<dbReference type="Gene3D" id="3.40.50.1240">
    <property type="entry name" value="Phosphoglycerate mutase-like"/>
    <property type="match status" value="1"/>
</dbReference>
<proteinExistence type="predicted"/>
<protein>
    <submittedName>
        <fullName evidence="2">Histidine phosphatase family protein</fullName>
    </submittedName>
</protein>
<dbReference type="Pfam" id="PF00300">
    <property type="entry name" value="His_Phos_1"/>
    <property type="match status" value="1"/>
</dbReference>
<dbReference type="InterPro" id="IPR050275">
    <property type="entry name" value="PGM_Phosphatase"/>
</dbReference>
<dbReference type="InterPro" id="IPR013078">
    <property type="entry name" value="His_Pase_superF_clade-1"/>
</dbReference>
<dbReference type="Proteomes" id="UP000638560">
    <property type="component" value="Unassembled WGS sequence"/>
</dbReference>
<dbReference type="RefSeq" id="WP_196203757.1">
    <property type="nucleotide sequence ID" value="NZ_JADPUN010000224.1"/>
</dbReference>
<keyword evidence="3" id="KW-1185">Reference proteome</keyword>
<organism evidence="2 3">
    <name type="scientific">Plantactinospora alkalitolerans</name>
    <dbReference type="NCBI Taxonomy" id="2789879"/>
    <lineage>
        <taxon>Bacteria</taxon>
        <taxon>Bacillati</taxon>
        <taxon>Actinomycetota</taxon>
        <taxon>Actinomycetes</taxon>
        <taxon>Micromonosporales</taxon>
        <taxon>Micromonosporaceae</taxon>
        <taxon>Plantactinospora</taxon>
    </lineage>
</organism>
<name>A0ABS0H254_9ACTN</name>
<sequence length="225" mass="23894">MSLHDGRGAATVGGRTAGSPGAIPSLAPEGVRQTAESVPAPPVARRAPPAWQPGSGALLMRHGETAWPTTPAGSRADATDLAPLTSHGIDEVERQARAISGLGIRRVVSSPLTRAMQSAHLVAVELGLTLEVEIDLREWCVDVSGRSHPMEVVDRALYAMWTGVRPDEHDGPNFEDVVDLRTRVDAALRRQVGRGPVLVVSHSVAIWSVTGLRILTADTVPWSIP</sequence>
<dbReference type="PANTHER" id="PTHR48100:SF1">
    <property type="entry name" value="HISTIDINE PHOSPHATASE FAMILY PROTEIN-RELATED"/>
    <property type="match status" value="1"/>
</dbReference>
<dbReference type="PANTHER" id="PTHR48100">
    <property type="entry name" value="BROAD-SPECIFICITY PHOSPHATASE YOR283W-RELATED"/>
    <property type="match status" value="1"/>
</dbReference>
<evidence type="ECO:0000313" key="2">
    <source>
        <dbReference type="EMBL" id="MBF9132222.1"/>
    </source>
</evidence>
<feature type="compositionally biased region" description="Low complexity" evidence="1">
    <location>
        <begin position="8"/>
        <end position="18"/>
    </location>
</feature>
<comment type="caution">
    <text evidence="2">The sequence shown here is derived from an EMBL/GenBank/DDBJ whole genome shotgun (WGS) entry which is preliminary data.</text>
</comment>
<dbReference type="EMBL" id="JADPUN010000224">
    <property type="protein sequence ID" value="MBF9132222.1"/>
    <property type="molecule type" value="Genomic_DNA"/>
</dbReference>
<dbReference type="InterPro" id="IPR029033">
    <property type="entry name" value="His_PPase_superfam"/>
</dbReference>